<evidence type="ECO:0000313" key="4">
    <source>
        <dbReference type="EMBL" id="SVA27634.1"/>
    </source>
</evidence>
<protein>
    <recommendedName>
        <fullName evidence="3">Aldehyde dehydrogenase domain-containing protein</fullName>
    </recommendedName>
</protein>
<evidence type="ECO:0000259" key="3">
    <source>
        <dbReference type="Pfam" id="PF00171"/>
    </source>
</evidence>
<dbReference type="AlphaFoldDB" id="A0A381UI36"/>
<feature type="non-terminal residue" evidence="4">
    <location>
        <position position="1"/>
    </location>
</feature>
<dbReference type="SUPFAM" id="SSF53720">
    <property type="entry name" value="ALDH-like"/>
    <property type="match status" value="1"/>
</dbReference>
<dbReference type="GO" id="GO:0016620">
    <property type="term" value="F:oxidoreductase activity, acting on the aldehyde or oxo group of donors, NAD or NADP as acceptor"/>
    <property type="evidence" value="ECO:0007669"/>
    <property type="project" value="InterPro"/>
</dbReference>
<dbReference type="EMBL" id="UINC01006455">
    <property type="protein sequence ID" value="SVA27634.1"/>
    <property type="molecule type" value="Genomic_DNA"/>
</dbReference>
<sequence>VTDTIISRNPLTQTEVGTVYKTNPSTLDNILKGSVSAQKKWRQLRVKERASILKQVRKQLVKKSDEFISLISEETGKPFWDSFIEVMTAAEHLKYMCSHAPLVLSQEKRSPGIFIHKRTYVRYFPHGTAGIISPWNYPLILTASPVVEALLSGNTVVLKPSELTPITGNKIRQIFIDGGIPKDVFQVVHGFGDTGAALVESPITDIICFTGSEKVGRIIAESCGKQLKPSILELGGCDPMIILEDADLSRSVSAAVWGGFSNCGQTCISAERIYVMDSIADSFIERLKKEVLNLTQSDSPERADIGGMINQNQKQAVKSFLNETRGEGIIFHLDDKKITEDSSCFLPPTIIEIDRSSSLSTQSEIFGPVIMVTRVQSEKEAINKANDTEFGLSASVFSKNLRKARRVAGQIRAGSVCINDINSNYICASLPFGGVGVSGIGRVHGPEGLKAFSQVQAVCEDRLGLKKELWWFPIADVTKKWFKRFFKFWYG</sequence>
<reference evidence="4" key="1">
    <citation type="submission" date="2018-05" db="EMBL/GenBank/DDBJ databases">
        <authorList>
            <person name="Lanie J.A."/>
            <person name="Ng W.-L."/>
            <person name="Kazmierczak K.M."/>
            <person name="Andrzejewski T.M."/>
            <person name="Davidsen T.M."/>
            <person name="Wayne K.J."/>
            <person name="Tettelin H."/>
            <person name="Glass J.I."/>
            <person name="Rusch D."/>
            <person name="Podicherti R."/>
            <person name="Tsui H.-C.T."/>
            <person name="Winkler M.E."/>
        </authorList>
    </citation>
    <scope>NUCLEOTIDE SEQUENCE</scope>
</reference>
<evidence type="ECO:0000256" key="1">
    <source>
        <dbReference type="ARBA" id="ARBA00009986"/>
    </source>
</evidence>
<keyword evidence="2" id="KW-0560">Oxidoreductase</keyword>
<name>A0A381UI36_9ZZZZ</name>
<feature type="domain" description="Aldehyde dehydrogenase" evidence="3">
    <location>
        <begin position="4"/>
        <end position="458"/>
    </location>
</feature>
<evidence type="ECO:0000256" key="2">
    <source>
        <dbReference type="ARBA" id="ARBA00023002"/>
    </source>
</evidence>
<dbReference type="InterPro" id="IPR012394">
    <property type="entry name" value="Aldehyde_DH_NAD(P)"/>
</dbReference>
<dbReference type="Gene3D" id="3.40.309.10">
    <property type="entry name" value="Aldehyde Dehydrogenase, Chain A, domain 2"/>
    <property type="match status" value="1"/>
</dbReference>
<dbReference type="InterPro" id="IPR016161">
    <property type="entry name" value="Ald_DH/histidinol_DH"/>
</dbReference>
<dbReference type="PIRSF" id="PIRSF036492">
    <property type="entry name" value="ALDH"/>
    <property type="match status" value="1"/>
</dbReference>
<comment type="similarity">
    <text evidence="1">Belongs to the aldehyde dehydrogenase family.</text>
</comment>
<dbReference type="Pfam" id="PF00171">
    <property type="entry name" value="Aldedh"/>
    <property type="match status" value="1"/>
</dbReference>
<dbReference type="InterPro" id="IPR016162">
    <property type="entry name" value="Ald_DH_N"/>
</dbReference>
<dbReference type="Gene3D" id="3.40.605.10">
    <property type="entry name" value="Aldehyde Dehydrogenase, Chain A, domain 1"/>
    <property type="match status" value="1"/>
</dbReference>
<proteinExistence type="inferred from homology"/>
<dbReference type="GO" id="GO:0006081">
    <property type="term" value="P:aldehyde metabolic process"/>
    <property type="evidence" value="ECO:0007669"/>
    <property type="project" value="InterPro"/>
</dbReference>
<dbReference type="CDD" id="cd07099">
    <property type="entry name" value="ALDH_DDALDH"/>
    <property type="match status" value="1"/>
</dbReference>
<dbReference type="InterPro" id="IPR015590">
    <property type="entry name" value="Aldehyde_DH_dom"/>
</dbReference>
<accession>A0A381UI36</accession>
<gene>
    <name evidence="4" type="ORF">METZ01_LOCUS80488</name>
</gene>
<dbReference type="PANTHER" id="PTHR11699">
    <property type="entry name" value="ALDEHYDE DEHYDROGENASE-RELATED"/>
    <property type="match status" value="1"/>
</dbReference>
<organism evidence="4">
    <name type="scientific">marine metagenome</name>
    <dbReference type="NCBI Taxonomy" id="408172"/>
    <lineage>
        <taxon>unclassified sequences</taxon>
        <taxon>metagenomes</taxon>
        <taxon>ecological metagenomes</taxon>
    </lineage>
</organism>
<dbReference type="InterPro" id="IPR016163">
    <property type="entry name" value="Ald_DH_C"/>
</dbReference>